<dbReference type="Gene3D" id="3.40.50.360">
    <property type="match status" value="1"/>
</dbReference>
<evidence type="ECO:0000313" key="6">
    <source>
        <dbReference type="EMBL" id="GEN64205.1"/>
    </source>
</evidence>
<keyword evidence="7" id="KW-1185">Reference proteome</keyword>
<keyword evidence="3" id="KW-0274">FAD</keyword>
<evidence type="ECO:0000313" key="7">
    <source>
        <dbReference type="Proteomes" id="UP000321746"/>
    </source>
</evidence>
<dbReference type="InterPro" id="IPR003680">
    <property type="entry name" value="Flavodoxin_fold"/>
</dbReference>
<comment type="cofactor">
    <cofactor evidence="1">
        <name>FAD</name>
        <dbReference type="ChEBI" id="CHEBI:57692"/>
    </cofactor>
</comment>
<sequence>MKNLFLLNGGKAFAHSHGRLNATLHDAAADQLAAAGYAIRKTTIDAGYTPETEVENYLWADALIYQFPAWWMGTPWIVKRYLDEVLTAGHGKLYASDGRSRAHPERKYGSGGLLDGKRYMISATWNAPGEAFTDPAQLFEGKGQDAVFFPFHKAHEFLAMTRLPTFQATDVVKSPDIDHTLAQYAAHLTQIFGKAETKEP</sequence>
<evidence type="ECO:0000256" key="3">
    <source>
        <dbReference type="ARBA" id="ARBA00022827"/>
    </source>
</evidence>
<evidence type="ECO:0000256" key="1">
    <source>
        <dbReference type="ARBA" id="ARBA00001974"/>
    </source>
</evidence>
<dbReference type="AlphaFoldDB" id="A0A511XMN0"/>
<evidence type="ECO:0000259" key="5">
    <source>
        <dbReference type="Pfam" id="PF02525"/>
    </source>
</evidence>
<dbReference type="PANTHER" id="PTHR46305:SF3">
    <property type="entry name" value="NADPH:QUINONE OXIDOREDUCTASE MDAB"/>
    <property type="match status" value="1"/>
</dbReference>
<comment type="similarity">
    <text evidence="4">Belongs to the oxidoreductase MdaB family.</text>
</comment>
<dbReference type="PANTHER" id="PTHR46305">
    <property type="match status" value="1"/>
</dbReference>
<dbReference type="OrthoDB" id="9798454at2"/>
<reference evidence="6 7" key="1">
    <citation type="submission" date="2019-07" db="EMBL/GenBank/DDBJ databases">
        <title>Whole genome shotgun sequence of Acetobacter oeni NBRC 105207.</title>
        <authorList>
            <person name="Hosoyama A."/>
            <person name="Uohara A."/>
            <person name="Ohji S."/>
            <person name="Ichikawa N."/>
        </authorList>
    </citation>
    <scope>NUCLEOTIDE SEQUENCE [LARGE SCALE GENOMIC DNA]</scope>
    <source>
        <strain evidence="6 7">NBRC 105207</strain>
    </source>
</reference>
<dbReference type="InterPro" id="IPR052397">
    <property type="entry name" value="NADPH-QR_MdaB"/>
</dbReference>
<dbReference type="EMBL" id="BJYG01000036">
    <property type="protein sequence ID" value="GEN64205.1"/>
    <property type="molecule type" value="Genomic_DNA"/>
</dbReference>
<protein>
    <recommendedName>
        <fullName evidence="5">Flavodoxin-like fold domain-containing protein</fullName>
    </recommendedName>
</protein>
<name>A0A511XMN0_9PROT</name>
<evidence type="ECO:0000256" key="4">
    <source>
        <dbReference type="ARBA" id="ARBA00037981"/>
    </source>
</evidence>
<dbReference type="SUPFAM" id="SSF52218">
    <property type="entry name" value="Flavoproteins"/>
    <property type="match status" value="1"/>
</dbReference>
<comment type="caution">
    <text evidence="6">The sequence shown here is derived from an EMBL/GenBank/DDBJ whole genome shotgun (WGS) entry which is preliminary data.</text>
</comment>
<proteinExistence type="inferred from homology"/>
<evidence type="ECO:0000256" key="2">
    <source>
        <dbReference type="ARBA" id="ARBA00022630"/>
    </source>
</evidence>
<dbReference type="InterPro" id="IPR029039">
    <property type="entry name" value="Flavoprotein-like_sf"/>
</dbReference>
<gene>
    <name evidence="6" type="ORF">AOE01nite_24290</name>
</gene>
<dbReference type="Proteomes" id="UP000321746">
    <property type="component" value="Unassembled WGS sequence"/>
</dbReference>
<organism evidence="6 7">
    <name type="scientific">Acetobacter oeni</name>
    <dbReference type="NCBI Taxonomy" id="304077"/>
    <lineage>
        <taxon>Bacteria</taxon>
        <taxon>Pseudomonadati</taxon>
        <taxon>Pseudomonadota</taxon>
        <taxon>Alphaproteobacteria</taxon>
        <taxon>Acetobacterales</taxon>
        <taxon>Acetobacteraceae</taxon>
        <taxon>Acetobacter</taxon>
    </lineage>
</organism>
<keyword evidence="2" id="KW-0285">Flavoprotein</keyword>
<dbReference type="RefSeq" id="WP_146890232.1">
    <property type="nucleotide sequence ID" value="NZ_BJYG01000036.1"/>
</dbReference>
<feature type="domain" description="Flavodoxin-like fold" evidence="5">
    <location>
        <begin position="7"/>
        <end position="189"/>
    </location>
</feature>
<dbReference type="Pfam" id="PF02525">
    <property type="entry name" value="Flavodoxin_2"/>
    <property type="match status" value="1"/>
</dbReference>
<accession>A0A511XMN0</accession>